<dbReference type="Proteomes" id="UP000319836">
    <property type="component" value="Unassembled WGS sequence"/>
</dbReference>
<dbReference type="AlphaFoldDB" id="A0A538U216"/>
<comment type="caution">
    <text evidence="3">The sequence shown here is derived from an EMBL/GenBank/DDBJ whole genome shotgun (WGS) entry which is preliminary data.</text>
</comment>
<evidence type="ECO:0000259" key="2">
    <source>
        <dbReference type="Pfam" id="PF19335"/>
    </source>
</evidence>
<keyword evidence="1" id="KW-0732">Signal</keyword>
<dbReference type="GO" id="GO:0046872">
    <property type="term" value="F:metal ion binding"/>
    <property type="evidence" value="ECO:0007669"/>
    <property type="project" value="InterPro"/>
</dbReference>
<accession>A0A538U216</accession>
<evidence type="ECO:0000256" key="1">
    <source>
        <dbReference type="SAM" id="SignalP"/>
    </source>
</evidence>
<feature type="chain" id="PRO_5021793107" description="Heavy metal binding domain-containing protein" evidence="1">
    <location>
        <begin position="28"/>
        <end position="419"/>
    </location>
</feature>
<feature type="domain" description="Heavy metal binding" evidence="2">
    <location>
        <begin position="145"/>
        <end position="171"/>
    </location>
</feature>
<dbReference type="Pfam" id="PF19335">
    <property type="entry name" value="HMBD"/>
    <property type="match status" value="1"/>
</dbReference>
<organism evidence="3 4">
    <name type="scientific">Eiseniibacteriota bacterium</name>
    <dbReference type="NCBI Taxonomy" id="2212470"/>
    <lineage>
        <taxon>Bacteria</taxon>
        <taxon>Candidatus Eiseniibacteriota</taxon>
    </lineage>
</organism>
<gene>
    <name evidence="3" type="ORF">E6K80_10075</name>
</gene>
<dbReference type="EMBL" id="VBPA01000251">
    <property type="protein sequence ID" value="TMQ69946.1"/>
    <property type="molecule type" value="Genomic_DNA"/>
</dbReference>
<name>A0A538U216_UNCEI</name>
<sequence length="419" mass="45139">MIRHLVRLLSAALLVAGLSAASSDAHPTDMATGPPTTFPAAVHRIRDEMRGVEEARKIGDAPDVANHAAQLAMLSRLVPSLSVSLASAFADSAVGRVMRAGMQIGAAADATREAAARRDLDGIARLSQRLADPLATLDAYVPKQYVCPMRCEVGKVYDRPGVCRVCGMHLQLVTSDRYGVDVTSDPATIRARSPVRLDFQIKDPAGFPATHLQVVHEKLLHLIVVSYDLASFDHVHPTPEADGRFTLRHAFPSGGRYVLFHDFTPDSVGMQVVPVEVAVEGAERPRATLQVDDDRPKRVDGDDVQLAHGPLLPGRDCALTFTLSRGGKPVTDLEPYLGVMGHLILISEDRSVFLHSHPLAQTPGPSVEFDVRFERTGLYKAWGQFQRHGRVITVPFVVMVSIDAGGPNGGPAGAASMSR</sequence>
<protein>
    <recommendedName>
        <fullName evidence="2">Heavy metal binding domain-containing protein</fullName>
    </recommendedName>
</protein>
<reference evidence="3 4" key="1">
    <citation type="journal article" date="2019" name="Nat. Microbiol.">
        <title>Mediterranean grassland soil C-N compound turnover is dependent on rainfall and depth, and is mediated by genomically divergent microorganisms.</title>
        <authorList>
            <person name="Diamond S."/>
            <person name="Andeer P.F."/>
            <person name="Li Z."/>
            <person name="Crits-Christoph A."/>
            <person name="Burstein D."/>
            <person name="Anantharaman K."/>
            <person name="Lane K.R."/>
            <person name="Thomas B.C."/>
            <person name="Pan C."/>
            <person name="Northen T.R."/>
            <person name="Banfield J.F."/>
        </authorList>
    </citation>
    <scope>NUCLEOTIDE SEQUENCE [LARGE SCALE GENOMIC DNA]</scope>
    <source>
        <strain evidence="3">WS_10</strain>
    </source>
</reference>
<proteinExistence type="predicted"/>
<evidence type="ECO:0000313" key="4">
    <source>
        <dbReference type="Proteomes" id="UP000319836"/>
    </source>
</evidence>
<feature type="signal peptide" evidence="1">
    <location>
        <begin position="1"/>
        <end position="27"/>
    </location>
</feature>
<dbReference type="InterPro" id="IPR045800">
    <property type="entry name" value="HMBD"/>
</dbReference>
<evidence type="ECO:0000313" key="3">
    <source>
        <dbReference type="EMBL" id="TMQ69946.1"/>
    </source>
</evidence>